<dbReference type="InterPro" id="IPR011583">
    <property type="entry name" value="Chitinase_II/V-like_cat"/>
</dbReference>
<proteinExistence type="predicted"/>
<keyword evidence="1" id="KW-0378">Hydrolase</keyword>
<name>A0ABM6LDH6_9BACI</name>
<dbReference type="PANTHER" id="PTHR46066:SF2">
    <property type="entry name" value="CHITINASE DOMAIN-CONTAINING PROTEIN 1"/>
    <property type="match status" value="1"/>
</dbReference>
<dbReference type="Gene3D" id="3.10.50.10">
    <property type="match status" value="1"/>
</dbReference>
<protein>
    <submittedName>
        <fullName evidence="5">Glycosylase YvbX</fullName>
    </submittedName>
</protein>
<feature type="domain" description="GH18" evidence="4">
    <location>
        <begin position="29"/>
        <end position="346"/>
    </location>
</feature>
<feature type="chain" id="PRO_5047512940" evidence="3">
    <location>
        <begin position="26"/>
        <end position="346"/>
    </location>
</feature>
<dbReference type="PROSITE" id="PS51910">
    <property type="entry name" value="GH18_2"/>
    <property type="match status" value="1"/>
</dbReference>
<keyword evidence="6" id="KW-1185">Reference proteome</keyword>
<dbReference type="Proteomes" id="UP000196877">
    <property type="component" value="Chromosome"/>
</dbReference>
<evidence type="ECO:0000313" key="6">
    <source>
        <dbReference type="Proteomes" id="UP000196877"/>
    </source>
</evidence>
<dbReference type="CDD" id="cd02874">
    <property type="entry name" value="GH18_CFLE_spore_hydrolase"/>
    <property type="match status" value="1"/>
</dbReference>
<dbReference type="InterPro" id="IPR041704">
    <property type="entry name" value="CFLE_GH18"/>
</dbReference>
<dbReference type="Pfam" id="PF00704">
    <property type="entry name" value="Glyco_hydro_18"/>
    <property type="match status" value="1"/>
</dbReference>
<evidence type="ECO:0000256" key="3">
    <source>
        <dbReference type="SAM" id="SignalP"/>
    </source>
</evidence>
<keyword evidence="3" id="KW-0732">Signal</keyword>
<dbReference type="PANTHER" id="PTHR46066">
    <property type="entry name" value="CHITINASE DOMAIN-CONTAINING PROTEIN 1 FAMILY MEMBER"/>
    <property type="match status" value="1"/>
</dbReference>
<evidence type="ECO:0000256" key="1">
    <source>
        <dbReference type="ARBA" id="ARBA00022801"/>
    </source>
</evidence>
<keyword evidence="2" id="KW-0326">Glycosidase</keyword>
<reference evidence="5 6" key="1">
    <citation type="submission" date="2017-06" db="EMBL/GenBank/DDBJ databases">
        <title>Genome sequence of Bacillus sonorensis strain SRCM101395.</title>
        <authorList>
            <person name="Cho S.H."/>
        </authorList>
    </citation>
    <scope>NUCLEOTIDE SEQUENCE [LARGE SCALE GENOMIC DNA]</scope>
    <source>
        <strain evidence="5 6">SRCM101395</strain>
    </source>
</reference>
<dbReference type="SUPFAM" id="SSF51445">
    <property type="entry name" value="(Trans)glycosidases"/>
    <property type="match status" value="1"/>
</dbReference>
<feature type="signal peptide" evidence="3">
    <location>
        <begin position="1"/>
        <end position="25"/>
    </location>
</feature>
<dbReference type="SMART" id="SM00636">
    <property type="entry name" value="Glyco_18"/>
    <property type="match status" value="1"/>
</dbReference>
<organism evidence="5 6">
    <name type="scientific">Bacillus sonorensis</name>
    <dbReference type="NCBI Taxonomy" id="119858"/>
    <lineage>
        <taxon>Bacteria</taxon>
        <taxon>Bacillati</taxon>
        <taxon>Bacillota</taxon>
        <taxon>Bacilli</taxon>
        <taxon>Bacillales</taxon>
        <taxon>Bacillaceae</taxon>
        <taxon>Bacillus</taxon>
    </lineage>
</organism>
<dbReference type="InterPro" id="IPR029070">
    <property type="entry name" value="Chitinase_insertion_sf"/>
</dbReference>
<evidence type="ECO:0000259" key="4">
    <source>
        <dbReference type="PROSITE" id="PS51910"/>
    </source>
</evidence>
<gene>
    <name evidence="5" type="ORF">S101395_00663</name>
</gene>
<sequence>MTMKKKLWVCMALSAIIVFFTYAKADAAEKMVLGYTTWDAASDQSLAAHHEYINSIATDTFAFNENGNIIGDSPDNQLALAKKYNIKTWAVISNYSEAIQDFDGDLASKVMKNATIKKRFASQLVKLAKEHGYHGVNIDFEAVFPNERADYSSFIQYVADTLKKEQIQTMVSVPAKSADDQEDEWSWPYDYAKIGRAADYVQVMTYDEHGSWSEPGSVASMGWITSSLDFAVQEIRADKVVMGIPAYGYDWDETNQENNTMKQWNEIQSLIKETGARPVYDKQTASMTFSYVDQKGHQHVVWYENEDTVEMKSRLSVEYQIAGVSVYALGHESESFWQAVQKGTKS</sequence>
<evidence type="ECO:0000256" key="2">
    <source>
        <dbReference type="ARBA" id="ARBA00023295"/>
    </source>
</evidence>
<dbReference type="Gene3D" id="3.20.20.80">
    <property type="entry name" value="Glycosidases"/>
    <property type="match status" value="1"/>
</dbReference>
<dbReference type="InterPro" id="IPR017853">
    <property type="entry name" value="GH"/>
</dbReference>
<evidence type="ECO:0000313" key="5">
    <source>
        <dbReference type="EMBL" id="ASB87218.1"/>
    </source>
</evidence>
<dbReference type="InterPro" id="IPR001223">
    <property type="entry name" value="Glyco_hydro18_cat"/>
</dbReference>
<dbReference type="EMBL" id="CP021920">
    <property type="protein sequence ID" value="ASB87218.1"/>
    <property type="molecule type" value="Genomic_DNA"/>
</dbReference>
<accession>A0ABM6LDH6</accession>